<feature type="transmembrane region" description="Helical" evidence="1">
    <location>
        <begin position="12"/>
        <end position="32"/>
    </location>
</feature>
<sequence>MIATAINIENIITGIIFALAISFIGLSGIISIKTAENFGISLALKAVSFTNSIPAPKSIALPTIRPIAVAKTVVAIKNPTDFKLILFSLVVLSKVVMLEIKDDITSGITSILIKLT</sequence>
<keyword evidence="1" id="KW-1133">Transmembrane helix</keyword>
<evidence type="ECO:0000256" key="1">
    <source>
        <dbReference type="SAM" id="Phobius"/>
    </source>
</evidence>
<gene>
    <name evidence="2" type="ORF">SDC9_105339</name>
</gene>
<comment type="caution">
    <text evidence="2">The sequence shown here is derived from an EMBL/GenBank/DDBJ whole genome shotgun (WGS) entry which is preliminary data.</text>
</comment>
<accession>A0A645B0D9</accession>
<name>A0A645B0D9_9ZZZZ</name>
<reference evidence="2" key="1">
    <citation type="submission" date="2019-08" db="EMBL/GenBank/DDBJ databases">
        <authorList>
            <person name="Kucharzyk K."/>
            <person name="Murdoch R.W."/>
            <person name="Higgins S."/>
            <person name="Loffler F."/>
        </authorList>
    </citation>
    <scope>NUCLEOTIDE SEQUENCE</scope>
</reference>
<keyword evidence="1" id="KW-0812">Transmembrane</keyword>
<proteinExistence type="predicted"/>
<keyword evidence="1" id="KW-0472">Membrane</keyword>
<organism evidence="2">
    <name type="scientific">bioreactor metagenome</name>
    <dbReference type="NCBI Taxonomy" id="1076179"/>
    <lineage>
        <taxon>unclassified sequences</taxon>
        <taxon>metagenomes</taxon>
        <taxon>ecological metagenomes</taxon>
    </lineage>
</organism>
<protein>
    <submittedName>
        <fullName evidence="2">Uncharacterized protein</fullName>
    </submittedName>
</protein>
<dbReference type="AlphaFoldDB" id="A0A645B0D9"/>
<evidence type="ECO:0000313" key="2">
    <source>
        <dbReference type="EMBL" id="MPM58508.1"/>
    </source>
</evidence>
<dbReference type="EMBL" id="VSSQ01016801">
    <property type="protein sequence ID" value="MPM58508.1"/>
    <property type="molecule type" value="Genomic_DNA"/>
</dbReference>